<dbReference type="Proteomes" id="UP000184375">
    <property type="component" value="Unassembled WGS sequence"/>
</dbReference>
<dbReference type="Pfam" id="PF04347">
    <property type="entry name" value="FliO"/>
    <property type="match status" value="1"/>
</dbReference>
<dbReference type="AlphaFoldDB" id="A0A1M7G448"/>
<keyword evidence="3 6" id="KW-0812">Transmembrane</keyword>
<evidence type="ECO:0000256" key="5">
    <source>
        <dbReference type="ARBA" id="ARBA00023136"/>
    </source>
</evidence>
<comment type="subcellular location">
    <subcellularLocation>
        <location evidence="1">Cell membrane</location>
    </subcellularLocation>
</comment>
<reference evidence="8" key="1">
    <citation type="submission" date="2016-11" db="EMBL/GenBank/DDBJ databases">
        <authorList>
            <person name="Varghese N."/>
            <person name="Submissions S."/>
        </authorList>
    </citation>
    <scope>NUCLEOTIDE SEQUENCE [LARGE SCALE GENOMIC DNA]</scope>
    <source>
        <strain evidence="8">DSM 18802</strain>
    </source>
</reference>
<organism evidence="7 8">
    <name type="scientific">Caldanaerovirga acetigignens</name>
    <dbReference type="NCBI Taxonomy" id="447595"/>
    <lineage>
        <taxon>Bacteria</taxon>
        <taxon>Bacillati</taxon>
        <taxon>Bacillota</taxon>
        <taxon>Clostridia</taxon>
        <taxon>Thermosediminibacterales</taxon>
        <taxon>Thermosediminibacteraceae</taxon>
        <taxon>Caldanaerovirga</taxon>
    </lineage>
</organism>
<protein>
    <submittedName>
        <fullName evidence="7">Flagellar biogenesis protein FliO</fullName>
    </submittedName>
</protein>
<proteinExistence type="predicted"/>
<evidence type="ECO:0000256" key="1">
    <source>
        <dbReference type="ARBA" id="ARBA00004236"/>
    </source>
</evidence>
<name>A0A1M7G448_9FIRM</name>
<keyword evidence="4 6" id="KW-1133">Transmembrane helix</keyword>
<sequence length="184" mass="20605">MKPKIFYWIFIILIVLYSMIDSSTTIADETNKESPVDVKNLKSYNFEEPVTGKQTGLIQKGIFGFAIYIGSLVLVCSLAILALRWMAKYAKPSNWKSKYMEVLDALYLDSKNRLLIIKSPAGVKVLGISDKGINIIGELDKKTAELIEEAEKSGIQSKTFGMQLEYFLKKFKSLSAAKDGDDKS</sequence>
<dbReference type="STRING" id="447595.SAMN05660826_00263"/>
<dbReference type="GO" id="GO:0016020">
    <property type="term" value="C:membrane"/>
    <property type="evidence" value="ECO:0007669"/>
    <property type="project" value="InterPro"/>
</dbReference>
<dbReference type="GO" id="GO:0044781">
    <property type="term" value="P:bacterial-type flagellum organization"/>
    <property type="evidence" value="ECO:0007669"/>
    <property type="project" value="InterPro"/>
</dbReference>
<evidence type="ECO:0000256" key="2">
    <source>
        <dbReference type="ARBA" id="ARBA00022475"/>
    </source>
</evidence>
<keyword evidence="8" id="KW-1185">Reference proteome</keyword>
<evidence type="ECO:0000256" key="4">
    <source>
        <dbReference type="ARBA" id="ARBA00022989"/>
    </source>
</evidence>
<accession>A0A1M7G448</accession>
<dbReference type="InterPro" id="IPR022781">
    <property type="entry name" value="Flagellar_biosynth_FliO"/>
</dbReference>
<evidence type="ECO:0000313" key="8">
    <source>
        <dbReference type="Proteomes" id="UP000184375"/>
    </source>
</evidence>
<keyword evidence="2" id="KW-1003">Cell membrane</keyword>
<evidence type="ECO:0000256" key="3">
    <source>
        <dbReference type="ARBA" id="ARBA00022692"/>
    </source>
</evidence>
<keyword evidence="7" id="KW-0282">Flagellum</keyword>
<gene>
    <name evidence="7" type="ORF">SAMN05660826_00263</name>
</gene>
<feature type="transmembrane region" description="Helical" evidence="6">
    <location>
        <begin position="62"/>
        <end position="83"/>
    </location>
</feature>
<evidence type="ECO:0000313" key="7">
    <source>
        <dbReference type="EMBL" id="SHM10966.1"/>
    </source>
</evidence>
<dbReference type="RefSeq" id="WP_073253471.1">
    <property type="nucleotide sequence ID" value="NZ_FRCR01000001.1"/>
</dbReference>
<keyword evidence="7" id="KW-0966">Cell projection</keyword>
<dbReference type="OrthoDB" id="1727263at2"/>
<keyword evidence="7" id="KW-0969">Cilium</keyword>
<dbReference type="EMBL" id="FRCR01000001">
    <property type="protein sequence ID" value="SHM10966.1"/>
    <property type="molecule type" value="Genomic_DNA"/>
</dbReference>
<keyword evidence="5 6" id="KW-0472">Membrane</keyword>
<evidence type="ECO:0000256" key="6">
    <source>
        <dbReference type="SAM" id="Phobius"/>
    </source>
</evidence>